<dbReference type="Proteomes" id="UP000077266">
    <property type="component" value="Unassembled WGS sequence"/>
</dbReference>
<feature type="chain" id="PRO_5007864584" description="Secreted protein" evidence="1">
    <location>
        <begin position="21"/>
        <end position="131"/>
    </location>
</feature>
<gene>
    <name evidence="2" type="ORF">EXIGLDRAFT_319041</name>
</gene>
<dbReference type="EMBL" id="KV425885">
    <property type="protein sequence ID" value="KZW03042.1"/>
    <property type="molecule type" value="Genomic_DNA"/>
</dbReference>
<dbReference type="AlphaFoldDB" id="A0A165Q3Y1"/>
<evidence type="ECO:0000313" key="2">
    <source>
        <dbReference type="EMBL" id="KZW03042.1"/>
    </source>
</evidence>
<name>A0A165Q3Y1_EXIGL</name>
<protein>
    <recommendedName>
        <fullName evidence="4">Secreted protein</fullName>
    </recommendedName>
</protein>
<keyword evidence="3" id="KW-1185">Reference proteome</keyword>
<evidence type="ECO:0000256" key="1">
    <source>
        <dbReference type="SAM" id="SignalP"/>
    </source>
</evidence>
<dbReference type="InParanoid" id="A0A165Q3Y1"/>
<feature type="signal peptide" evidence="1">
    <location>
        <begin position="1"/>
        <end position="20"/>
    </location>
</feature>
<sequence length="131" mass="14482">MLALGSACQLASLLLSASYARLGPCRRSGLGLPSYASCTALVGLTTRPIIELDLFSLISVHVTVALQTPVQARPRVHLLHLCYACSEKAFYVPLGWCPYCARYGRFSCRLVFLHDLQPKSDCRTVPRYFTT</sequence>
<evidence type="ECO:0000313" key="3">
    <source>
        <dbReference type="Proteomes" id="UP000077266"/>
    </source>
</evidence>
<reference evidence="2 3" key="1">
    <citation type="journal article" date="2016" name="Mol. Biol. Evol.">
        <title>Comparative Genomics of Early-Diverging Mushroom-Forming Fungi Provides Insights into the Origins of Lignocellulose Decay Capabilities.</title>
        <authorList>
            <person name="Nagy L.G."/>
            <person name="Riley R."/>
            <person name="Tritt A."/>
            <person name="Adam C."/>
            <person name="Daum C."/>
            <person name="Floudas D."/>
            <person name="Sun H."/>
            <person name="Yadav J.S."/>
            <person name="Pangilinan J."/>
            <person name="Larsson K.H."/>
            <person name="Matsuura K."/>
            <person name="Barry K."/>
            <person name="Labutti K."/>
            <person name="Kuo R."/>
            <person name="Ohm R.A."/>
            <person name="Bhattacharya S.S."/>
            <person name="Shirouzu T."/>
            <person name="Yoshinaga Y."/>
            <person name="Martin F.M."/>
            <person name="Grigoriev I.V."/>
            <person name="Hibbett D.S."/>
        </authorList>
    </citation>
    <scope>NUCLEOTIDE SEQUENCE [LARGE SCALE GENOMIC DNA]</scope>
    <source>
        <strain evidence="2 3">HHB12029</strain>
    </source>
</reference>
<proteinExistence type="predicted"/>
<organism evidence="2 3">
    <name type="scientific">Exidia glandulosa HHB12029</name>
    <dbReference type="NCBI Taxonomy" id="1314781"/>
    <lineage>
        <taxon>Eukaryota</taxon>
        <taxon>Fungi</taxon>
        <taxon>Dikarya</taxon>
        <taxon>Basidiomycota</taxon>
        <taxon>Agaricomycotina</taxon>
        <taxon>Agaricomycetes</taxon>
        <taxon>Auriculariales</taxon>
        <taxon>Exidiaceae</taxon>
        <taxon>Exidia</taxon>
    </lineage>
</organism>
<evidence type="ECO:0008006" key="4">
    <source>
        <dbReference type="Google" id="ProtNLM"/>
    </source>
</evidence>
<accession>A0A165Q3Y1</accession>
<keyword evidence="1" id="KW-0732">Signal</keyword>